<feature type="chain" id="PRO_5012138719" evidence="2">
    <location>
        <begin position="22"/>
        <end position="190"/>
    </location>
</feature>
<protein>
    <submittedName>
        <fullName evidence="4">Opacity protein</fullName>
    </submittedName>
</protein>
<accession>A0A1M6YFE6</accession>
<evidence type="ECO:0000313" key="5">
    <source>
        <dbReference type="Proteomes" id="UP000184191"/>
    </source>
</evidence>
<dbReference type="EMBL" id="FRBN01000006">
    <property type="protein sequence ID" value="SHL17041.1"/>
    <property type="molecule type" value="Genomic_DNA"/>
</dbReference>
<evidence type="ECO:0000313" key="4">
    <source>
        <dbReference type="EMBL" id="SHL17041.1"/>
    </source>
</evidence>
<evidence type="ECO:0000256" key="2">
    <source>
        <dbReference type="SAM" id="SignalP"/>
    </source>
</evidence>
<sequence>MFKTTTVLATMTALMAAPAFAGSLAQPEPEPNIAPVAVPAPASPNWTGFFAGAEIGYGNFDLTPGPSDDGVIGGAILGYDYDIGNGFVVGGGLDYDFADNNNVDEVFRAKLRGGYKIGNGLAYATGGYTMANTATAGTDDGYVVGGGYEHMIAPNMSIGGEVLYHDYGSFNNSGVDLDGTTAQVRASFRF</sequence>
<dbReference type="STRING" id="1054996.SAMN05444414_106158"/>
<feature type="domain" description="Outer membrane protein beta-barrel" evidence="3">
    <location>
        <begin position="36"/>
        <end position="190"/>
    </location>
</feature>
<dbReference type="AlphaFoldDB" id="A0A1M6YFE6"/>
<name>A0A1M6YFE6_9RHOB</name>
<evidence type="ECO:0000259" key="3">
    <source>
        <dbReference type="Pfam" id="PF13505"/>
    </source>
</evidence>
<feature type="signal peptide" evidence="2">
    <location>
        <begin position="1"/>
        <end position="21"/>
    </location>
</feature>
<dbReference type="RefSeq" id="WP_073196906.1">
    <property type="nucleotide sequence ID" value="NZ_FRBN01000006.1"/>
</dbReference>
<dbReference type="InterPro" id="IPR011250">
    <property type="entry name" value="OMP/PagP_B-barrel"/>
</dbReference>
<dbReference type="Pfam" id="PF13505">
    <property type="entry name" value="OMP_b-brl"/>
    <property type="match status" value="1"/>
</dbReference>
<keyword evidence="1 2" id="KW-0732">Signal</keyword>
<dbReference type="InterPro" id="IPR027385">
    <property type="entry name" value="Beta-barrel_OMP"/>
</dbReference>
<dbReference type="SUPFAM" id="SSF56925">
    <property type="entry name" value="OMPA-like"/>
    <property type="match status" value="1"/>
</dbReference>
<proteinExistence type="predicted"/>
<evidence type="ECO:0000256" key="1">
    <source>
        <dbReference type="ARBA" id="ARBA00022729"/>
    </source>
</evidence>
<organism evidence="4 5">
    <name type="scientific">Roseovarius marisflavi</name>
    <dbReference type="NCBI Taxonomy" id="1054996"/>
    <lineage>
        <taxon>Bacteria</taxon>
        <taxon>Pseudomonadati</taxon>
        <taxon>Pseudomonadota</taxon>
        <taxon>Alphaproteobacteria</taxon>
        <taxon>Rhodobacterales</taxon>
        <taxon>Roseobacteraceae</taxon>
        <taxon>Roseovarius</taxon>
    </lineage>
</organism>
<dbReference type="Proteomes" id="UP000184191">
    <property type="component" value="Unassembled WGS sequence"/>
</dbReference>
<gene>
    <name evidence="4" type="ORF">SAMN05444414_106158</name>
</gene>
<keyword evidence="5" id="KW-1185">Reference proteome</keyword>
<reference evidence="5" key="1">
    <citation type="submission" date="2016-11" db="EMBL/GenBank/DDBJ databases">
        <authorList>
            <person name="Varghese N."/>
            <person name="Submissions S."/>
        </authorList>
    </citation>
    <scope>NUCLEOTIDE SEQUENCE [LARGE SCALE GENOMIC DNA]</scope>
    <source>
        <strain evidence="5">DSM 29327</strain>
    </source>
</reference>
<dbReference type="OrthoDB" id="268975at2"/>